<reference evidence="2" key="2">
    <citation type="submission" date="2018-03" db="EMBL/GenBank/DDBJ databases">
        <title>The Triticum urartu genome reveals the dynamic nature of wheat genome evolution.</title>
        <authorList>
            <person name="Ling H."/>
            <person name="Ma B."/>
            <person name="Shi X."/>
            <person name="Liu H."/>
            <person name="Dong L."/>
            <person name="Sun H."/>
            <person name="Cao Y."/>
            <person name="Gao Q."/>
            <person name="Zheng S."/>
            <person name="Li Y."/>
            <person name="Yu Y."/>
            <person name="Du H."/>
            <person name="Qi M."/>
            <person name="Li Y."/>
            <person name="Yu H."/>
            <person name="Cui Y."/>
            <person name="Wang N."/>
            <person name="Chen C."/>
            <person name="Wu H."/>
            <person name="Zhao Y."/>
            <person name="Zhang J."/>
            <person name="Li Y."/>
            <person name="Zhou W."/>
            <person name="Zhang B."/>
            <person name="Hu W."/>
            <person name="Eijk M."/>
            <person name="Tang J."/>
            <person name="Witsenboer H."/>
            <person name="Zhao S."/>
            <person name="Li Z."/>
            <person name="Zhang A."/>
            <person name="Wang D."/>
            <person name="Liang C."/>
        </authorList>
    </citation>
    <scope>NUCLEOTIDE SEQUENCE [LARGE SCALE GENOMIC DNA]</scope>
    <source>
        <strain evidence="2">cv. G1812</strain>
    </source>
</reference>
<reference evidence="2" key="3">
    <citation type="submission" date="2022-06" db="UniProtKB">
        <authorList>
            <consortium name="EnsemblPlants"/>
        </authorList>
    </citation>
    <scope>IDENTIFICATION</scope>
</reference>
<evidence type="ECO:0000313" key="2">
    <source>
        <dbReference type="EnsemblPlants" id="TuG1812G0700001101.01.T03"/>
    </source>
</evidence>
<feature type="region of interest" description="Disordered" evidence="1">
    <location>
        <begin position="1"/>
        <end position="53"/>
    </location>
</feature>
<protein>
    <submittedName>
        <fullName evidence="2">Uncharacterized protein</fullName>
    </submittedName>
</protein>
<dbReference type="EnsemblPlants" id="TuG1812G0700001101.01.T01">
    <property type="protein sequence ID" value="TuG1812G0700001101.01.T01"/>
    <property type="gene ID" value="TuG1812G0700001101.01"/>
</dbReference>
<dbReference type="AlphaFoldDB" id="A0A8R7UYP4"/>
<keyword evidence="3" id="KW-1185">Reference proteome</keyword>
<sequence length="170" mass="17941">MRPPCRRVPPPLRLPRFPLHPPAPAQPRHPGRQAGLPSPSQPPGPSARSLSPADTALRAVEEAFAHLLESTSTSAGFAPAAPGGVSISEMCSGRSAPTAAMCMSTSACWWGVCLGARTPGSCACSWLPSPRGCPLPARRSPPLGLFAQAKPRIVYEIFTTKQRKKPLYLG</sequence>
<dbReference type="EnsemblPlants" id="TuG1812G0700001101.01.T03">
    <property type="protein sequence ID" value="TuG1812G0700001101.01.T03"/>
    <property type="gene ID" value="TuG1812G0700001101.01"/>
</dbReference>
<evidence type="ECO:0000313" key="3">
    <source>
        <dbReference type="Proteomes" id="UP000015106"/>
    </source>
</evidence>
<dbReference type="EnsemblPlants" id="TuG1812G0700001101.01.T02">
    <property type="protein sequence ID" value="TuG1812G0700001101.01.T02"/>
    <property type="gene ID" value="TuG1812G0700001101.01"/>
</dbReference>
<evidence type="ECO:0000256" key="1">
    <source>
        <dbReference type="SAM" id="MobiDB-lite"/>
    </source>
</evidence>
<dbReference type="Gramene" id="TuG1812G0700001101.01.T03">
    <property type="protein sequence ID" value="TuG1812G0700001101.01.T03"/>
    <property type="gene ID" value="TuG1812G0700001101.01"/>
</dbReference>
<dbReference type="Gramene" id="TuG1812G0700001101.01.T02">
    <property type="protein sequence ID" value="TuG1812G0700001101.01.T02"/>
    <property type="gene ID" value="TuG1812G0700001101.01"/>
</dbReference>
<name>A0A8R7UYP4_TRIUA</name>
<feature type="compositionally biased region" description="Pro residues" evidence="1">
    <location>
        <begin position="1"/>
        <end position="27"/>
    </location>
</feature>
<dbReference type="Gramene" id="TuG1812G0700001101.01.T01">
    <property type="protein sequence ID" value="TuG1812G0700001101.01.T01"/>
    <property type="gene ID" value="TuG1812G0700001101.01"/>
</dbReference>
<proteinExistence type="predicted"/>
<accession>A0A8R7UYP4</accession>
<reference evidence="3" key="1">
    <citation type="journal article" date="2013" name="Nature">
        <title>Draft genome of the wheat A-genome progenitor Triticum urartu.</title>
        <authorList>
            <person name="Ling H.Q."/>
            <person name="Zhao S."/>
            <person name="Liu D."/>
            <person name="Wang J."/>
            <person name="Sun H."/>
            <person name="Zhang C."/>
            <person name="Fan H."/>
            <person name="Li D."/>
            <person name="Dong L."/>
            <person name="Tao Y."/>
            <person name="Gao C."/>
            <person name="Wu H."/>
            <person name="Li Y."/>
            <person name="Cui Y."/>
            <person name="Guo X."/>
            <person name="Zheng S."/>
            <person name="Wang B."/>
            <person name="Yu K."/>
            <person name="Liang Q."/>
            <person name="Yang W."/>
            <person name="Lou X."/>
            <person name="Chen J."/>
            <person name="Feng M."/>
            <person name="Jian J."/>
            <person name="Zhang X."/>
            <person name="Luo G."/>
            <person name="Jiang Y."/>
            <person name="Liu J."/>
            <person name="Wang Z."/>
            <person name="Sha Y."/>
            <person name="Zhang B."/>
            <person name="Wu H."/>
            <person name="Tang D."/>
            <person name="Shen Q."/>
            <person name="Xue P."/>
            <person name="Zou S."/>
            <person name="Wang X."/>
            <person name="Liu X."/>
            <person name="Wang F."/>
            <person name="Yang Y."/>
            <person name="An X."/>
            <person name="Dong Z."/>
            <person name="Zhang K."/>
            <person name="Zhang X."/>
            <person name="Luo M.C."/>
            <person name="Dvorak J."/>
            <person name="Tong Y."/>
            <person name="Wang J."/>
            <person name="Yang H."/>
            <person name="Li Z."/>
            <person name="Wang D."/>
            <person name="Zhang A."/>
            <person name="Wang J."/>
        </authorList>
    </citation>
    <scope>NUCLEOTIDE SEQUENCE</scope>
    <source>
        <strain evidence="3">cv. G1812</strain>
    </source>
</reference>
<organism evidence="2 3">
    <name type="scientific">Triticum urartu</name>
    <name type="common">Red wild einkorn</name>
    <name type="synonym">Crithodium urartu</name>
    <dbReference type="NCBI Taxonomy" id="4572"/>
    <lineage>
        <taxon>Eukaryota</taxon>
        <taxon>Viridiplantae</taxon>
        <taxon>Streptophyta</taxon>
        <taxon>Embryophyta</taxon>
        <taxon>Tracheophyta</taxon>
        <taxon>Spermatophyta</taxon>
        <taxon>Magnoliopsida</taxon>
        <taxon>Liliopsida</taxon>
        <taxon>Poales</taxon>
        <taxon>Poaceae</taxon>
        <taxon>BOP clade</taxon>
        <taxon>Pooideae</taxon>
        <taxon>Triticodae</taxon>
        <taxon>Triticeae</taxon>
        <taxon>Triticinae</taxon>
        <taxon>Triticum</taxon>
    </lineage>
</organism>
<dbReference type="Proteomes" id="UP000015106">
    <property type="component" value="Chromosome 7"/>
</dbReference>